<keyword evidence="5" id="KW-1003">Cell membrane</keyword>
<evidence type="ECO:0000256" key="2">
    <source>
        <dbReference type="ARBA" id="ARBA00004651"/>
    </source>
</evidence>
<evidence type="ECO:0000256" key="4">
    <source>
        <dbReference type="ARBA" id="ARBA00015048"/>
    </source>
</evidence>
<dbReference type="InterPro" id="IPR008952">
    <property type="entry name" value="Tetraspanin_EC2_sf"/>
</dbReference>
<protein>
    <recommendedName>
        <fullName evidence="4">CD9 antigen</fullName>
    </recommendedName>
</protein>
<evidence type="ECO:0000256" key="9">
    <source>
        <dbReference type="ARBA" id="ARBA00022989"/>
    </source>
</evidence>
<evidence type="ECO:0000256" key="11">
    <source>
        <dbReference type="ARBA" id="ARBA00023139"/>
    </source>
</evidence>
<evidence type="ECO:0000256" key="8">
    <source>
        <dbReference type="ARBA" id="ARBA00022889"/>
    </source>
</evidence>
<organism evidence="16 17">
    <name type="scientific">Merluccius polli</name>
    <name type="common">Benguela hake</name>
    <name type="synonym">Merluccius cadenati</name>
    <dbReference type="NCBI Taxonomy" id="89951"/>
    <lineage>
        <taxon>Eukaryota</taxon>
        <taxon>Metazoa</taxon>
        <taxon>Chordata</taxon>
        <taxon>Craniata</taxon>
        <taxon>Vertebrata</taxon>
        <taxon>Euteleostomi</taxon>
        <taxon>Actinopterygii</taxon>
        <taxon>Neopterygii</taxon>
        <taxon>Teleostei</taxon>
        <taxon>Neoteleostei</taxon>
        <taxon>Acanthomorphata</taxon>
        <taxon>Zeiogadaria</taxon>
        <taxon>Gadariae</taxon>
        <taxon>Gadiformes</taxon>
        <taxon>Gadoidei</taxon>
        <taxon>Merlucciidae</taxon>
        <taxon>Merluccius</taxon>
    </lineage>
</organism>
<gene>
    <name evidence="16" type="primary">Cd9_0</name>
    <name evidence="16" type="ORF">N1851_024999</name>
</gene>
<dbReference type="PANTHER" id="PTHR19282:SF517">
    <property type="entry name" value="TETRASPANIN"/>
    <property type="match status" value="1"/>
</dbReference>
<evidence type="ECO:0000256" key="5">
    <source>
        <dbReference type="ARBA" id="ARBA00022475"/>
    </source>
</evidence>
<dbReference type="PROSITE" id="PS00421">
    <property type="entry name" value="TM4_1"/>
    <property type="match status" value="1"/>
</dbReference>
<dbReference type="GO" id="GO:0007155">
    <property type="term" value="P:cell adhesion"/>
    <property type="evidence" value="ECO:0007669"/>
    <property type="project" value="UniProtKB-KW"/>
</dbReference>
<comment type="subcellular location">
    <subcellularLocation>
        <location evidence="2">Cell membrane</location>
        <topology evidence="2">Multi-pass membrane protein</topology>
    </subcellularLocation>
    <subcellularLocation>
        <location evidence="1">Secreted</location>
        <location evidence="1">Extracellular exosome</location>
    </subcellularLocation>
</comment>
<dbReference type="Gene3D" id="1.10.1450.10">
    <property type="entry name" value="Tetraspanin"/>
    <property type="match status" value="1"/>
</dbReference>
<keyword evidence="12" id="KW-1015">Disulfide bond</keyword>
<evidence type="ECO:0000313" key="16">
    <source>
        <dbReference type="EMBL" id="KAK0138470.1"/>
    </source>
</evidence>
<dbReference type="EMBL" id="JAOPHQ010004614">
    <property type="protein sequence ID" value="KAK0138470.1"/>
    <property type="molecule type" value="Genomic_DNA"/>
</dbReference>
<name>A0AA47NV40_MERPO</name>
<keyword evidence="6" id="KW-0964">Secreted</keyword>
<comment type="similarity">
    <text evidence="3">Belongs to the tetraspanin (TM4SF) family.</text>
</comment>
<keyword evidence="17" id="KW-1185">Reference proteome</keyword>
<proteinExistence type="inferred from homology"/>
<dbReference type="Proteomes" id="UP001174136">
    <property type="component" value="Unassembled WGS sequence"/>
</dbReference>
<keyword evidence="10 15" id="KW-0472">Membrane</keyword>
<dbReference type="GO" id="GO:0007399">
    <property type="term" value="P:nervous system development"/>
    <property type="evidence" value="ECO:0007669"/>
    <property type="project" value="UniProtKB-ARBA"/>
</dbReference>
<dbReference type="FunFam" id="1.10.1450.10:FF:000016">
    <property type="entry name" value="Tetraspanin"/>
    <property type="match status" value="1"/>
</dbReference>
<dbReference type="PANTHER" id="PTHR19282">
    <property type="entry name" value="TETRASPANIN"/>
    <property type="match status" value="1"/>
</dbReference>
<evidence type="ECO:0000256" key="6">
    <source>
        <dbReference type="ARBA" id="ARBA00022525"/>
    </source>
</evidence>
<evidence type="ECO:0000256" key="10">
    <source>
        <dbReference type="ARBA" id="ARBA00023136"/>
    </source>
</evidence>
<keyword evidence="7 15" id="KW-0812">Transmembrane</keyword>
<evidence type="ECO:0000256" key="14">
    <source>
        <dbReference type="ARBA" id="ARBA00023288"/>
    </source>
</evidence>
<dbReference type="GO" id="GO:0070062">
    <property type="term" value="C:extracellular exosome"/>
    <property type="evidence" value="ECO:0007669"/>
    <property type="project" value="UniProtKB-ARBA"/>
</dbReference>
<dbReference type="PRINTS" id="PR00259">
    <property type="entry name" value="TMFOUR"/>
</dbReference>
<dbReference type="GO" id="GO:0007338">
    <property type="term" value="P:single fertilization"/>
    <property type="evidence" value="ECO:0007669"/>
    <property type="project" value="UniProtKB-KW"/>
</dbReference>
<dbReference type="Pfam" id="PF00335">
    <property type="entry name" value="Tetraspanin"/>
    <property type="match status" value="1"/>
</dbReference>
<evidence type="ECO:0000256" key="1">
    <source>
        <dbReference type="ARBA" id="ARBA00004550"/>
    </source>
</evidence>
<dbReference type="InterPro" id="IPR018503">
    <property type="entry name" value="Tetraspanin_CS"/>
</dbReference>
<dbReference type="GO" id="GO:0005178">
    <property type="term" value="F:integrin binding"/>
    <property type="evidence" value="ECO:0007669"/>
    <property type="project" value="UniProtKB-ARBA"/>
</dbReference>
<keyword evidence="14" id="KW-0449">Lipoprotein</keyword>
<evidence type="ECO:0000256" key="7">
    <source>
        <dbReference type="ARBA" id="ARBA00022692"/>
    </source>
</evidence>
<keyword evidence="8" id="KW-0130">Cell adhesion</keyword>
<keyword evidence="13" id="KW-0278">Fertilization</keyword>
<keyword evidence="9 15" id="KW-1133">Transmembrane helix</keyword>
<dbReference type="GO" id="GO:0030154">
    <property type="term" value="P:cell differentiation"/>
    <property type="evidence" value="ECO:0007669"/>
    <property type="project" value="UniProtKB-ARBA"/>
</dbReference>
<reference evidence="16" key="1">
    <citation type="journal article" date="2023" name="Front. Mar. Sci.">
        <title>A new Merluccius polli reference genome to investigate the effects of global change in West African waters.</title>
        <authorList>
            <person name="Mateo J.L."/>
            <person name="Blanco-Fernandez C."/>
            <person name="Garcia-Vazquez E."/>
            <person name="Machado-Schiaffino G."/>
        </authorList>
    </citation>
    <scope>NUCLEOTIDE SEQUENCE</scope>
    <source>
        <strain evidence="16">C29</strain>
        <tissue evidence="16">Fin</tissue>
    </source>
</reference>
<dbReference type="AlphaFoldDB" id="A0AA47NV40"/>
<keyword evidence="11" id="KW-0564">Palmitate</keyword>
<evidence type="ECO:0000256" key="12">
    <source>
        <dbReference type="ARBA" id="ARBA00023157"/>
    </source>
</evidence>
<sequence>MAASCCDALAGTGVLAVGLWLRFDTRTAAFFESPESPTVFFTGVYILIAAGALMMVVGFLGCCGAIKESPCMLGLFFLFLLVIFAVEVAAGIWGLSNKDRVVEDVTEFYKQTYANYKDTKQEALKETLRLIHFGLKCCGPTGTVIDMAKDICPKTEGLETLITTSCPKAIDEVFNGKLHVIGGVGIGIGIIMIFGMIFSILLCCAVKKSRDYARAFRSSLEHVSQSAQPSPVAAKHLAGIKADGPEQDCSIMSRWFILSRTSWSMVLAMLASW</sequence>
<evidence type="ECO:0000256" key="3">
    <source>
        <dbReference type="ARBA" id="ARBA00006840"/>
    </source>
</evidence>
<feature type="transmembrane region" description="Helical" evidence="15">
    <location>
        <begin position="73"/>
        <end position="95"/>
    </location>
</feature>
<evidence type="ECO:0000256" key="15">
    <source>
        <dbReference type="SAM" id="Phobius"/>
    </source>
</evidence>
<dbReference type="CDD" id="cd03152">
    <property type="entry name" value="CD9_LEL"/>
    <property type="match status" value="1"/>
</dbReference>
<dbReference type="InterPro" id="IPR042055">
    <property type="entry name" value="CD9_LEL"/>
</dbReference>
<dbReference type="InterPro" id="IPR018499">
    <property type="entry name" value="Tetraspanin/Peripherin"/>
</dbReference>
<evidence type="ECO:0000256" key="13">
    <source>
        <dbReference type="ARBA" id="ARBA00023279"/>
    </source>
</evidence>
<feature type="transmembrane region" description="Helical" evidence="15">
    <location>
        <begin position="180"/>
        <end position="206"/>
    </location>
</feature>
<dbReference type="GO" id="GO:0005886">
    <property type="term" value="C:plasma membrane"/>
    <property type="evidence" value="ECO:0007669"/>
    <property type="project" value="UniProtKB-SubCell"/>
</dbReference>
<accession>A0AA47NV40</accession>
<comment type="caution">
    <text evidence="16">The sequence shown here is derived from an EMBL/GenBank/DDBJ whole genome shotgun (WGS) entry which is preliminary data.</text>
</comment>
<feature type="transmembrane region" description="Helical" evidence="15">
    <location>
        <begin position="40"/>
        <end position="66"/>
    </location>
</feature>
<dbReference type="SUPFAM" id="SSF48652">
    <property type="entry name" value="Tetraspanin"/>
    <property type="match status" value="1"/>
</dbReference>
<evidence type="ECO:0000313" key="17">
    <source>
        <dbReference type="Proteomes" id="UP001174136"/>
    </source>
</evidence>